<proteinExistence type="predicted"/>
<feature type="repeat" description="ANK" evidence="3">
    <location>
        <begin position="122"/>
        <end position="154"/>
    </location>
</feature>
<keyword evidence="2 3" id="KW-0040">ANK repeat</keyword>
<dbReference type="PANTHER" id="PTHR24198:SF165">
    <property type="entry name" value="ANKYRIN REPEAT-CONTAINING PROTEIN-RELATED"/>
    <property type="match status" value="1"/>
</dbReference>
<organism evidence="4 5">
    <name type="scientific">Neogobius melanostomus</name>
    <name type="common">round goby</name>
    <dbReference type="NCBI Taxonomy" id="47308"/>
    <lineage>
        <taxon>Eukaryota</taxon>
        <taxon>Metazoa</taxon>
        <taxon>Chordata</taxon>
        <taxon>Craniata</taxon>
        <taxon>Vertebrata</taxon>
        <taxon>Euteleostomi</taxon>
        <taxon>Actinopterygii</taxon>
        <taxon>Neopterygii</taxon>
        <taxon>Teleostei</taxon>
        <taxon>Neoteleostei</taxon>
        <taxon>Acanthomorphata</taxon>
        <taxon>Gobiaria</taxon>
        <taxon>Gobiiformes</taxon>
        <taxon>Gobioidei</taxon>
        <taxon>Gobiidae</taxon>
        <taxon>Benthophilinae</taxon>
        <taxon>Neogobiini</taxon>
        <taxon>Neogobius</taxon>
    </lineage>
</organism>
<dbReference type="InterPro" id="IPR036770">
    <property type="entry name" value="Ankyrin_rpt-contain_sf"/>
</dbReference>
<dbReference type="PROSITE" id="PS50297">
    <property type="entry name" value="ANK_REP_REGION"/>
    <property type="match status" value="5"/>
</dbReference>
<feature type="repeat" description="ANK" evidence="3">
    <location>
        <begin position="282"/>
        <end position="314"/>
    </location>
</feature>
<protein>
    <recommendedName>
        <fullName evidence="6">Ankyrin repeat and SOCS box containing 2b</fullName>
    </recommendedName>
</protein>
<dbReference type="InterPro" id="IPR002110">
    <property type="entry name" value="Ankyrin_rpt"/>
</dbReference>
<name>A0A8C6T3D4_9GOBI</name>
<keyword evidence="1" id="KW-0677">Repeat</keyword>
<dbReference type="Gene3D" id="1.25.40.20">
    <property type="entry name" value="Ankyrin repeat-containing domain"/>
    <property type="match status" value="3"/>
</dbReference>
<sequence>PFWLSFQLSNCFHCDVFPANSTILVYERLPPNTTPSTDDDLKSFSIALVNSFLLVRARSSLQSVIELGDVEALKDLLLRDSPITPDADGWSPLHLSANCGQTSCVQLLLSAHPDLLNRRTPKGTTALMFAVRRGHASCAELLLNHGADPDIANTNRDTALHFACEQRDEPLVALLLRSGAKVNRSCSFGNSALYRNVFGIDPLFMAAQNGHSSLALIKFNLVNTQALDGASPLFEASRNGHESVVELLLSLKADANRSNKSGLLHLVSLLLPFTSRGCVQRSGISPLHLAAERDHEAVLEQLITAGFDVNAPLSEERSRNYSDHRSSALFFSVHSGNLRTARVLLEAGADTEQDVFCPLLVAVRMGWVDLTALLLQYRANVHTQPSSFAPALHLGLESLPTLKLLLDNGCDAEACFHCRYSPNPHHHLHQNATREELRRELLQLSDQFCEAVSRPSLCHLTGPIVTLLLDYVDMCSSARSWWRCYSPAACGCKMSVCACCF</sequence>
<dbReference type="Pfam" id="PF00023">
    <property type="entry name" value="Ank"/>
    <property type="match status" value="1"/>
</dbReference>
<evidence type="ECO:0008006" key="6">
    <source>
        <dbReference type="Google" id="ProtNLM"/>
    </source>
</evidence>
<dbReference type="PANTHER" id="PTHR24198">
    <property type="entry name" value="ANKYRIN REPEAT AND PROTEIN KINASE DOMAIN-CONTAINING PROTEIN"/>
    <property type="match status" value="1"/>
</dbReference>
<reference evidence="4" key="1">
    <citation type="submission" date="2025-08" db="UniProtKB">
        <authorList>
            <consortium name="Ensembl"/>
        </authorList>
    </citation>
    <scope>IDENTIFICATION</scope>
</reference>
<accession>A0A8C6T3D4</accession>
<evidence type="ECO:0000256" key="1">
    <source>
        <dbReference type="ARBA" id="ARBA00022737"/>
    </source>
</evidence>
<keyword evidence="5" id="KW-1185">Reference proteome</keyword>
<evidence type="ECO:0000256" key="3">
    <source>
        <dbReference type="PROSITE-ProRule" id="PRU00023"/>
    </source>
</evidence>
<feature type="repeat" description="ANK" evidence="3">
    <location>
        <begin position="88"/>
        <end position="120"/>
    </location>
</feature>
<dbReference type="Pfam" id="PF12796">
    <property type="entry name" value="Ank_2"/>
    <property type="match status" value="3"/>
</dbReference>
<dbReference type="AlphaFoldDB" id="A0A8C6T3D4"/>
<dbReference type="SUPFAM" id="SSF48403">
    <property type="entry name" value="Ankyrin repeat"/>
    <property type="match status" value="2"/>
</dbReference>
<evidence type="ECO:0000313" key="5">
    <source>
        <dbReference type="Proteomes" id="UP000694523"/>
    </source>
</evidence>
<evidence type="ECO:0000256" key="2">
    <source>
        <dbReference type="ARBA" id="ARBA00023043"/>
    </source>
</evidence>
<dbReference type="Proteomes" id="UP000694523">
    <property type="component" value="Unplaced"/>
</dbReference>
<feature type="repeat" description="ANK" evidence="3">
    <location>
        <begin position="228"/>
        <end position="260"/>
    </location>
</feature>
<evidence type="ECO:0000313" key="4">
    <source>
        <dbReference type="Ensembl" id="ENSNMLP00000012272.1"/>
    </source>
</evidence>
<reference evidence="4" key="2">
    <citation type="submission" date="2025-09" db="UniProtKB">
        <authorList>
            <consortium name="Ensembl"/>
        </authorList>
    </citation>
    <scope>IDENTIFICATION</scope>
</reference>
<dbReference type="Ensembl" id="ENSNMLT00000013874.1">
    <property type="protein sequence ID" value="ENSNMLP00000012272.1"/>
    <property type="gene ID" value="ENSNMLG00000008355.1"/>
</dbReference>
<dbReference type="SMART" id="SM00248">
    <property type="entry name" value="ANK"/>
    <property type="match status" value="8"/>
</dbReference>
<feature type="repeat" description="ANK" evidence="3">
    <location>
        <begin position="155"/>
        <end position="187"/>
    </location>
</feature>
<dbReference type="PROSITE" id="PS50088">
    <property type="entry name" value="ANK_REPEAT"/>
    <property type="match status" value="5"/>
</dbReference>